<dbReference type="Gene3D" id="3.90.1300.10">
    <property type="entry name" value="Amidase signature (AS) domain"/>
    <property type="match status" value="1"/>
</dbReference>
<dbReference type="Pfam" id="PF01425">
    <property type="entry name" value="Amidase"/>
    <property type="match status" value="1"/>
</dbReference>
<sequence length="415" mass="44924">MVSHVNAEDLSERLSEKIARADPAIFYQLFHPTGETITGPLSNKKISIKSTFDVKGYCTTMGTKLLQNNLARQDAISVERLRNAGAHLVGHTNMTELAYSGLGLNPHYGTAKNPLDETRIPGGSTSGGAVSVAAGIVDIALGTDTGGSLRIPAAFCGLVGFKPSQSSVPRQGCLPLSDSLDSVGPIARSVKDCRLAWQVMSELVLSDHALDGIPTFVVPTNFGFDGMDADVAHRFDEAVQRLIEAGYAVEKREVSWFEDYKALPIWHFSAVEGSRYYAERFALDSDDLDPRVKSRLAKAEQVSDAEFQQSLQLRAQLIAQFTHQFKDKVLLMPTVAINAPKFADLESEQGYNELNLMCLRNTSVANVADACSVSLPMVANSLSSGLMLTMANGCDQHLLNVAEQVEALISAPFEI</sequence>
<proteinExistence type="predicted"/>
<accession>A0AB39HJN1</accession>
<geneLocation type="plasmid" evidence="2">
    <name>p-HB236076</name>
</geneLocation>
<dbReference type="SUPFAM" id="SSF75304">
    <property type="entry name" value="Amidase signature (AS) enzymes"/>
    <property type="match status" value="1"/>
</dbReference>
<dbReference type="GO" id="GO:0003824">
    <property type="term" value="F:catalytic activity"/>
    <property type="evidence" value="ECO:0007669"/>
    <property type="project" value="InterPro"/>
</dbReference>
<dbReference type="PANTHER" id="PTHR11895:SF176">
    <property type="entry name" value="AMIDASE AMID-RELATED"/>
    <property type="match status" value="1"/>
</dbReference>
<dbReference type="InterPro" id="IPR036928">
    <property type="entry name" value="AS_sf"/>
</dbReference>
<gene>
    <name evidence="2" type="ORF">AB0763_15525</name>
</gene>
<dbReference type="InterPro" id="IPR000120">
    <property type="entry name" value="Amidase"/>
</dbReference>
<protein>
    <submittedName>
        <fullName evidence="2">Amidase family protein</fullName>
    </submittedName>
</protein>
<dbReference type="InterPro" id="IPR023631">
    <property type="entry name" value="Amidase_dom"/>
</dbReference>
<feature type="domain" description="Amidase" evidence="1">
    <location>
        <begin position="37"/>
        <end position="398"/>
    </location>
</feature>
<keyword evidence="2" id="KW-0614">Plasmid</keyword>
<evidence type="ECO:0000313" key="2">
    <source>
        <dbReference type="EMBL" id="XDK26454.1"/>
    </source>
</evidence>
<reference evidence="2" key="1">
    <citation type="submission" date="2024-07" db="EMBL/GenBank/DDBJ databases">
        <title>Genome Analysis of a Potential Novel Vibrio Species Secreting pH- and Thermo-stable Alginate Lyase and its Application in Producing Alginate Oligosaccharides.</title>
        <authorList>
            <person name="Huang H."/>
            <person name="Bao K."/>
        </authorList>
    </citation>
    <scope>NUCLEOTIDE SEQUENCE</scope>
    <source>
        <strain evidence="2">HB236076</strain>
        <plasmid evidence="2">p-HB236076</plasmid>
    </source>
</reference>
<name>A0AB39HJN1_9VIBR</name>
<dbReference type="RefSeq" id="WP_306099346.1">
    <property type="nucleotide sequence ID" value="NZ_CP162602.1"/>
</dbReference>
<evidence type="ECO:0000259" key="1">
    <source>
        <dbReference type="Pfam" id="PF01425"/>
    </source>
</evidence>
<dbReference type="KEGG" id="vih:AB0763_15525"/>
<dbReference type="AlphaFoldDB" id="A0AB39HJN1"/>
<dbReference type="EMBL" id="CP162602">
    <property type="protein sequence ID" value="XDK26454.1"/>
    <property type="molecule type" value="Genomic_DNA"/>
</dbReference>
<dbReference type="PANTHER" id="PTHR11895">
    <property type="entry name" value="TRANSAMIDASE"/>
    <property type="match status" value="1"/>
</dbReference>
<organism evidence="2">
    <name type="scientific">Vibrio sp. HB236076</name>
    <dbReference type="NCBI Taxonomy" id="3232307"/>
    <lineage>
        <taxon>Bacteria</taxon>
        <taxon>Pseudomonadati</taxon>
        <taxon>Pseudomonadota</taxon>
        <taxon>Gammaproteobacteria</taxon>
        <taxon>Vibrionales</taxon>
        <taxon>Vibrionaceae</taxon>
        <taxon>Vibrio</taxon>
    </lineage>
</organism>